<evidence type="ECO:0000256" key="5">
    <source>
        <dbReference type="ARBA" id="ARBA00023121"/>
    </source>
</evidence>
<evidence type="ECO:0000313" key="12">
    <source>
        <dbReference type="Proteomes" id="UP000325780"/>
    </source>
</evidence>
<feature type="region of interest" description="Disordered" evidence="9">
    <location>
        <begin position="174"/>
        <end position="249"/>
    </location>
</feature>
<evidence type="ECO:0000256" key="3">
    <source>
        <dbReference type="ARBA" id="ARBA00022525"/>
    </source>
</evidence>
<keyword evidence="5" id="KW-0446">Lipid-binding</keyword>
<dbReference type="FunFam" id="1.20.1280.140:FF:000001">
    <property type="entry name" value="Cell wall serine-threonine-rich galactomannoprotein Mp1"/>
    <property type="match status" value="1"/>
</dbReference>
<evidence type="ECO:0000256" key="8">
    <source>
        <dbReference type="ARBA" id="ARBA00071527"/>
    </source>
</evidence>
<dbReference type="GO" id="GO:0008289">
    <property type="term" value="F:lipid binding"/>
    <property type="evidence" value="ECO:0007669"/>
    <property type="project" value="UniProtKB-KW"/>
</dbReference>
<dbReference type="AlphaFoldDB" id="A0A5N6U4L5"/>
<dbReference type="Gene3D" id="1.20.1280.140">
    <property type="match status" value="1"/>
</dbReference>
<evidence type="ECO:0000256" key="6">
    <source>
        <dbReference type="ARBA" id="ARBA00056563"/>
    </source>
</evidence>
<dbReference type="Pfam" id="PF12296">
    <property type="entry name" value="HsbA"/>
    <property type="match status" value="1"/>
</dbReference>
<dbReference type="Proteomes" id="UP000325780">
    <property type="component" value="Unassembled WGS sequence"/>
</dbReference>
<comment type="subcellular location">
    <subcellularLocation>
        <location evidence="1">Secreted</location>
        <location evidence="1">Cell wall</location>
    </subcellularLocation>
</comment>
<dbReference type="InterPro" id="IPR021054">
    <property type="entry name" value="Cell_wall_mannoprotein_1"/>
</dbReference>
<keyword evidence="3" id="KW-0964">Secreted</keyword>
<dbReference type="GO" id="GO:0009277">
    <property type="term" value="C:fungal-type cell wall"/>
    <property type="evidence" value="ECO:0007669"/>
    <property type="project" value="UniProtKB-ARBA"/>
</dbReference>
<dbReference type="EMBL" id="ML742037">
    <property type="protein sequence ID" value="KAE8153577.1"/>
    <property type="molecule type" value="Genomic_DNA"/>
</dbReference>
<accession>A0A5N6U4L5</accession>
<comment type="function">
    <text evidence="6">Constitutive protein of the cell wall. Antigen target of host humoral immune response.</text>
</comment>
<keyword evidence="4 10" id="KW-0732">Signal</keyword>
<reference evidence="11 12" key="1">
    <citation type="submission" date="2019-04" db="EMBL/GenBank/DDBJ databases">
        <title>Friends and foes A comparative genomics study of 23 Aspergillus species from section Flavi.</title>
        <authorList>
            <consortium name="DOE Joint Genome Institute"/>
            <person name="Kjaerbolling I."/>
            <person name="Vesth T."/>
            <person name="Frisvad J.C."/>
            <person name="Nybo J.L."/>
            <person name="Theobald S."/>
            <person name="Kildgaard S."/>
            <person name="Isbrandt T."/>
            <person name="Kuo A."/>
            <person name="Sato A."/>
            <person name="Lyhne E.K."/>
            <person name="Kogle M.E."/>
            <person name="Wiebenga A."/>
            <person name="Kun R.S."/>
            <person name="Lubbers R.J."/>
            <person name="Makela M.R."/>
            <person name="Barry K."/>
            <person name="Chovatia M."/>
            <person name="Clum A."/>
            <person name="Daum C."/>
            <person name="Haridas S."/>
            <person name="He G."/>
            <person name="LaButti K."/>
            <person name="Lipzen A."/>
            <person name="Mondo S."/>
            <person name="Riley R."/>
            <person name="Salamov A."/>
            <person name="Simmons B.A."/>
            <person name="Magnuson J.K."/>
            <person name="Henrissat B."/>
            <person name="Mortensen U.H."/>
            <person name="Larsen T.O."/>
            <person name="Devries R.P."/>
            <person name="Grigoriev I.V."/>
            <person name="Machida M."/>
            <person name="Baker S.E."/>
            <person name="Andersen M.R."/>
        </authorList>
    </citation>
    <scope>NUCLEOTIDE SEQUENCE [LARGE SCALE GENOMIC DNA]</scope>
    <source>
        <strain evidence="11 12">IBT 18842</strain>
    </source>
</reference>
<feature type="chain" id="PRO_5024905376" description="Cell wall mannoprotein 1" evidence="10">
    <location>
        <begin position="19"/>
        <end position="273"/>
    </location>
</feature>
<dbReference type="PANTHER" id="PTHR38123:SF6">
    <property type="entry name" value="CELL WALL SERINE-THREONINE-RICH GALACTOMANNOPROTEIN MP1 (AFU_ORTHOLOGUE AFUA_4G03240)"/>
    <property type="match status" value="1"/>
</dbReference>
<proteinExistence type="inferred from homology"/>
<evidence type="ECO:0000256" key="7">
    <source>
        <dbReference type="ARBA" id="ARBA00060953"/>
    </source>
</evidence>
<dbReference type="OrthoDB" id="2422134at2759"/>
<dbReference type="PANTHER" id="PTHR38123">
    <property type="entry name" value="CELL WALL SERINE-THREONINE-RICH GALACTOMANNOPROTEIN MP1 (AFU_ORTHOLOGUE AFUA_4G03240)"/>
    <property type="match status" value="1"/>
</dbReference>
<keyword evidence="2" id="KW-0134">Cell wall</keyword>
<evidence type="ECO:0000256" key="1">
    <source>
        <dbReference type="ARBA" id="ARBA00004191"/>
    </source>
</evidence>
<feature type="signal peptide" evidence="10">
    <location>
        <begin position="1"/>
        <end position="18"/>
    </location>
</feature>
<protein>
    <recommendedName>
        <fullName evidence="8">Cell wall mannoprotein 1</fullName>
    </recommendedName>
</protein>
<evidence type="ECO:0000256" key="10">
    <source>
        <dbReference type="SAM" id="SignalP"/>
    </source>
</evidence>
<organism evidence="11 12">
    <name type="scientific">Aspergillus avenaceus</name>
    <dbReference type="NCBI Taxonomy" id="36643"/>
    <lineage>
        <taxon>Eukaryota</taxon>
        <taxon>Fungi</taxon>
        <taxon>Dikarya</taxon>
        <taxon>Ascomycota</taxon>
        <taxon>Pezizomycotina</taxon>
        <taxon>Eurotiomycetes</taxon>
        <taxon>Eurotiomycetidae</taxon>
        <taxon>Eurotiales</taxon>
        <taxon>Aspergillaceae</taxon>
        <taxon>Aspergillus</taxon>
        <taxon>Aspergillus subgen. Circumdati</taxon>
    </lineage>
</organism>
<evidence type="ECO:0000256" key="2">
    <source>
        <dbReference type="ARBA" id="ARBA00022512"/>
    </source>
</evidence>
<sequence length="273" mass="26531">MKFSAIFLTLGLASTTLATPALVERADSPTDIIANIQSQTEALGSAINSYNGGDPSKVESASADLISTITKGTEAIKAGDDLDNMGALALTGPVGDLKDKVESVVDSIIDKKDQFVKAGAGGKVKASLSKQLDAAEGLASAITSKVPKNLQEVAQGLSAGISNAIQKGVDAYKSVSDSAPSSSAPSTDKATATASESSATETASATKTSEASATTSSAVIPSSSGAASSSAATPSGSASASPSSPPLATGGASKAAIGYSFGAVAVAAIAIAV</sequence>
<evidence type="ECO:0000313" key="11">
    <source>
        <dbReference type="EMBL" id="KAE8153577.1"/>
    </source>
</evidence>
<evidence type="ECO:0000256" key="9">
    <source>
        <dbReference type="SAM" id="MobiDB-lite"/>
    </source>
</evidence>
<name>A0A5N6U4L5_ASPAV</name>
<keyword evidence="12" id="KW-1185">Reference proteome</keyword>
<dbReference type="GO" id="GO:0005576">
    <property type="term" value="C:extracellular region"/>
    <property type="evidence" value="ECO:0007669"/>
    <property type="project" value="TreeGrafter"/>
</dbReference>
<gene>
    <name evidence="11" type="ORF">BDV25DRAFT_149120</name>
</gene>
<evidence type="ECO:0000256" key="4">
    <source>
        <dbReference type="ARBA" id="ARBA00022729"/>
    </source>
</evidence>
<comment type="similarity">
    <text evidence="7">Belongs to the cell wall mannoprotein 1 family.</text>
</comment>